<feature type="transmembrane region" description="Helical" evidence="1">
    <location>
        <begin position="35"/>
        <end position="52"/>
    </location>
</feature>
<keyword evidence="3" id="KW-1185">Reference proteome</keyword>
<evidence type="ECO:0000313" key="2">
    <source>
        <dbReference type="EMBL" id="BBO70102.1"/>
    </source>
</evidence>
<accession>A0A5K7YK85</accession>
<evidence type="ECO:0000313" key="3">
    <source>
        <dbReference type="Proteomes" id="UP000427906"/>
    </source>
</evidence>
<sequence length="55" mass="5784">MTLVLLLVVFPLLNSGAFADFIGAGALPMSLLSEPLNLFLFGAGLMAFGSSLRRI</sequence>
<dbReference type="KEGG" id="dalk:DSCA_40320"/>
<name>A0A5K7YK85_9BACT</name>
<keyword evidence="1" id="KW-0472">Membrane</keyword>
<proteinExistence type="predicted"/>
<dbReference type="Proteomes" id="UP000427906">
    <property type="component" value="Chromosome"/>
</dbReference>
<gene>
    <name evidence="2" type="ORF">DSCA_40320</name>
</gene>
<dbReference type="AlphaFoldDB" id="A0A5K7YK85"/>
<keyword evidence="1" id="KW-1133">Transmembrane helix</keyword>
<keyword evidence="1" id="KW-0812">Transmembrane</keyword>
<protein>
    <submittedName>
        <fullName evidence="2">Uncharacterized protein</fullName>
    </submittedName>
</protein>
<reference evidence="2 3" key="1">
    <citation type="submission" date="2019-11" db="EMBL/GenBank/DDBJ databases">
        <title>Comparative genomics of hydrocarbon-degrading Desulfosarcina strains.</title>
        <authorList>
            <person name="Watanabe M."/>
            <person name="Kojima H."/>
            <person name="Fukui M."/>
        </authorList>
    </citation>
    <scope>NUCLEOTIDE SEQUENCE [LARGE SCALE GENOMIC DNA]</scope>
    <source>
        <strain evidence="2 3">PL12</strain>
    </source>
</reference>
<dbReference type="EMBL" id="AP021874">
    <property type="protein sequence ID" value="BBO70102.1"/>
    <property type="molecule type" value="Genomic_DNA"/>
</dbReference>
<organism evidence="2 3">
    <name type="scientific">Desulfosarcina alkanivorans</name>
    <dbReference type="NCBI Taxonomy" id="571177"/>
    <lineage>
        <taxon>Bacteria</taxon>
        <taxon>Pseudomonadati</taxon>
        <taxon>Thermodesulfobacteriota</taxon>
        <taxon>Desulfobacteria</taxon>
        <taxon>Desulfobacterales</taxon>
        <taxon>Desulfosarcinaceae</taxon>
        <taxon>Desulfosarcina</taxon>
    </lineage>
</organism>
<evidence type="ECO:0000256" key="1">
    <source>
        <dbReference type="SAM" id="Phobius"/>
    </source>
</evidence>